<evidence type="ECO:0000256" key="5">
    <source>
        <dbReference type="ARBA" id="ARBA00004692"/>
    </source>
</evidence>
<keyword evidence="15 19" id="KW-0342">GTP-binding</keyword>
<dbReference type="SUPFAM" id="SSF52540">
    <property type="entry name" value="P-loop containing nucleoside triphosphate hydrolases"/>
    <property type="match status" value="1"/>
</dbReference>
<comment type="catalytic activity">
    <reaction evidence="1">
        <text>adenosylcob(III)inamide + ATP = adenosylcob(III)inamide phosphate + ADP + H(+)</text>
        <dbReference type="Rhea" id="RHEA:15769"/>
        <dbReference type="ChEBI" id="CHEBI:2480"/>
        <dbReference type="ChEBI" id="CHEBI:15378"/>
        <dbReference type="ChEBI" id="CHEBI:30616"/>
        <dbReference type="ChEBI" id="CHEBI:58502"/>
        <dbReference type="ChEBI" id="CHEBI:456216"/>
        <dbReference type="EC" id="2.7.1.156"/>
    </reaction>
</comment>
<evidence type="ECO:0000256" key="8">
    <source>
        <dbReference type="ARBA" id="ARBA00012016"/>
    </source>
</evidence>
<name>A0A101JU28_CHLLI</name>
<keyword evidence="10" id="KW-0169">Cobalamin biosynthesis</keyword>
<evidence type="ECO:0000313" key="21">
    <source>
        <dbReference type="Proteomes" id="UP000053937"/>
    </source>
</evidence>
<evidence type="ECO:0000256" key="10">
    <source>
        <dbReference type="ARBA" id="ARBA00022573"/>
    </source>
</evidence>
<dbReference type="OrthoDB" id="9799422at2"/>
<feature type="binding site" evidence="19">
    <location>
        <begin position="50"/>
        <end position="53"/>
    </location>
    <ligand>
        <name>GTP</name>
        <dbReference type="ChEBI" id="CHEBI:37565"/>
    </ligand>
</feature>
<evidence type="ECO:0000256" key="15">
    <source>
        <dbReference type="ARBA" id="ARBA00023134"/>
    </source>
</evidence>
<dbReference type="PANTHER" id="PTHR34848:SF1">
    <property type="entry name" value="BIFUNCTIONAL ADENOSYLCOBALAMIN BIOSYNTHESIS PROTEIN COBU"/>
    <property type="match status" value="1"/>
</dbReference>
<dbReference type="PIRSF" id="PIRSF006135">
    <property type="entry name" value="CobU"/>
    <property type="match status" value="1"/>
</dbReference>
<dbReference type="PANTHER" id="PTHR34848">
    <property type="match status" value="1"/>
</dbReference>
<evidence type="ECO:0000256" key="9">
    <source>
        <dbReference type="ARBA" id="ARBA00012523"/>
    </source>
</evidence>
<evidence type="ECO:0000256" key="16">
    <source>
        <dbReference type="ARBA" id="ARBA00029570"/>
    </source>
</evidence>
<organism evidence="20 21">
    <name type="scientific">Chlorobium limicola</name>
    <dbReference type="NCBI Taxonomy" id="1092"/>
    <lineage>
        <taxon>Bacteria</taxon>
        <taxon>Pseudomonadati</taxon>
        <taxon>Chlorobiota</taxon>
        <taxon>Chlorobiia</taxon>
        <taxon>Chlorobiales</taxon>
        <taxon>Chlorobiaceae</taxon>
        <taxon>Chlorobium/Pelodictyon group</taxon>
        <taxon>Chlorobium</taxon>
    </lineage>
</organism>
<evidence type="ECO:0000313" key="20">
    <source>
        <dbReference type="EMBL" id="KUL32436.1"/>
    </source>
</evidence>
<evidence type="ECO:0000256" key="2">
    <source>
        <dbReference type="ARBA" id="ARBA00000711"/>
    </source>
</evidence>
<dbReference type="UniPathway" id="UPA00148">
    <property type="reaction ID" value="UER00236"/>
</dbReference>
<comment type="pathway">
    <text evidence="5">Cofactor biosynthesis; adenosylcobalamin biosynthesis; adenosylcobalamin from cob(II)yrinate a,c-diamide: step 6/7.</text>
</comment>
<dbReference type="GO" id="GO:0005525">
    <property type="term" value="F:GTP binding"/>
    <property type="evidence" value="ECO:0007669"/>
    <property type="project" value="UniProtKB-KW"/>
</dbReference>
<dbReference type="GO" id="GO:0008820">
    <property type="term" value="F:cobinamide phosphate guanylyltransferase activity"/>
    <property type="evidence" value="ECO:0007669"/>
    <property type="project" value="UniProtKB-EC"/>
</dbReference>
<feature type="binding site" evidence="19">
    <location>
        <begin position="9"/>
        <end position="16"/>
    </location>
    <ligand>
        <name>GTP</name>
        <dbReference type="ChEBI" id="CHEBI:37565"/>
    </ligand>
</feature>
<evidence type="ECO:0000256" key="19">
    <source>
        <dbReference type="PIRSR" id="PIRSR006135-2"/>
    </source>
</evidence>
<evidence type="ECO:0000256" key="1">
    <source>
        <dbReference type="ARBA" id="ARBA00000312"/>
    </source>
</evidence>
<dbReference type="NCBIfam" id="NF004469">
    <property type="entry name" value="PRK05800.1"/>
    <property type="match status" value="1"/>
</dbReference>
<evidence type="ECO:0000256" key="12">
    <source>
        <dbReference type="ARBA" id="ARBA00022741"/>
    </source>
</evidence>
<dbReference type="GO" id="GO:0043752">
    <property type="term" value="F:adenosylcobinamide kinase activity"/>
    <property type="evidence" value="ECO:0007669"/>
    <property type="project" value="UniProtKB-EC"/>
</dbReference>
<protein>
    <recommendedName>
        <fullName evidence="16">Adenosylcobinamide kinase</fullName>
        <ecNumber evidence="8">2.7.1.156</ecNumber>
        <ecNumber evidence="9">2.7.7.62</ecNumber>
    </recommendedName>
    <alternativeName>
        <fullName evidence="17">Adenosylcobinamide-phosphate guanylyltransferase</fullName>
    </alternativeName>
</protein>
<dbReference type="InterPro" id="IPR003203">
    <property type="entry name" value="CobU/CobP"/>
</dbReference>
<reference evidence="20 21" key="1">
    <citation type="submission" date="2015-10" db="EMBL/GenBank/DDBJ databases">
        <title>Draft Genome Sequence of Chlorobium limicola strain Frasassi Growing under Artificial Lighting in the Frasassi Cave System.</title>
        <authorList>
            <person name="Mansor M."/>
            <person name="Macalady J."/>
        </authorList>
    </citation>
    <scope>NUCLEOTIDE SEQUENCE [LARGE SCALE GENOMIC DNA]</scope>
    <source>
        <strain evidence="20 21">Frasassi</strain>
    </source>
</reference>
<dbReference type="Gene3D" id="3.40.50.300">
    <property type="entry name" value="P-loop containing nucleotide triphosphate hydrolases"/>
    <property type="match status" value="1"/>
</dbReference>
<accession>A0A101JU28</accession>
<comment type="function">
    <text evidence="4">Catalyzes ATP-dependent phosphorylation of adenosylcobinamide and addition of GMP to adenosylcobinamide phosphate.</text>
</comment>
<evidence type="ECO:0000256" key="18">
    <source>
        <dbReference type="PIRSR" id="PIRSR006135-1"/>
    </source>
</evidence>
<dbReference type="EC" id="2.7.1.156" evidence="8"/>
<keyword evidence="12 19" id="KW-0547">Nucleotide-binding</keyword>
<keyword evidence="14" id="KW-0067">ATP-binding</keyword>
<comment type="caution">
    <text evidence="20">The sequence shown here is derived from an EMBL/GenBank/DDBJ whole genome shotgun (WGS) entry which is preliminary data.</text>
</comment>
<keyword evidence="21" id="KW-1185">Reference proteome</keyword>
<dbReference type="EMBL" id="LMBR01000026">
    <property type="protein sequence ID" value="KUL32436.1"/>
    <property type="molecule type" value="Genomic_DNA"/>
</dbReference>
<proteinExistence type="inferred from homology"/>
<evidence type="ECO:0000256" key="17">
    <source>
        <dbReference type="ARBA" id="ARBA00030571"/>
    </source>
</evidence>
<dbReference type="GO" id="GO:0005524">
    <property type="term" value="F:ATP binding"/>
    <property type="evidence" value="ECO:0007669"/>
    <property type="project" value="UniProtKB-KW"/>
</dbReference>
<dbReference type="GO" id="GO:0009236">
    <property type="term" value="P:cobalamin biosynthetic process"/>
    <property type="evidence" value="ECO:0007669"/>
    <property type="project" value="UniProtKB-UniPathway"/>
</dbReference>
<dbReference type="EC" id="2.7.7.62" evidence="9"/>
<dbReference type="RefSeq" id="WP_059138372.1">
    <property type="nucleotide sequence ID" value="NZ_LMBR01000026.1"/>
</dbReference>
<dbReference type="CDD" id="cd00544">
    <property type="entry name" value="CobU"/>
    <property type="match status" value="1"/>
</dbReference>
<gene>
    <name evidence="20" type="ORF">ASB62_01865</name>
</gene>
<comment type="catalytic activity">
    <reaction evidence="2">
        <text>adenosylcob(III)inamide phosphate + GTP + H(+) = adenosylcob(III)inamide-GDP + diphosphate</text>
        <dbReference type="Rhea" id="RHEA:22712"/>
        <dbReference type="ChEBI" id="CHEBI:15378"/>
        <dbReference type="ChEBI" id="CHEBI:33019"/>
        <dbReference type="ChEBI" id="CHEBI:37565"/>
        <dbReference type="ChEBI" id="CHEBI:58502"/>
        <dbReference type="ChEBI" id="CHEBI:60487"/>
        <dbReference type="EC" id="2.7.7.62"/>
    </reaction>
</comment>
<keyword evidence="11 20" id="KW-0808">Transferase</keyword>
<evidence type="ECO:0000256" key="14">
    <source>
        <dbReference type="ARBA" id="ARBA00022840"/>
    </source>
</evidence>
<evidence type="ECO:0000256" key="3">
    <source>
        <dbReference type="ARBA" id="ARBA00001522"/>
    </source>
</evidence>
<evidence type="ECO:0000256" key="7">
    <source>
        <dbReference type="ARBA" id="ARBA00007490"/>
    </source>
</evidence>
<dbReference type="AlphaFoldDB" id="A0A101JU28"/>
<feature type="binding site" evidence="19">
    <location>
        <begin position="33"/>
        <end position="35"/>
    </location>
    <ligand>
        <name>GTP</name>
        <dbReference type="ChEBI" id="CHEBI:37565"/>
    </ligand>
</feature>
<evidence type="ECO:0000256" key="13">
    <source>
        <dbReference type="ARBA" id="ARBA00022777"/>
    </source>
</evidence>
<keyword evidence="13 20" id="KW-0418">Kinase</keyword>
<evidence type="ECO:0000256" key="4">
    <source>
        <dbReference type="ARBA" id="ARBA00003889"/>
    </source>
</evidence>
<feature type="binding site" evidence="19">
    <location>
        <position position="83"/>
    </location>
    <ligand>
        <name>GTP</name>
        <dbReference type="ChEBI" id="CHEBI:37565"/>
    </ligand>
</feature>
<comment type="catalytic activity">
    <reaction evidence="3">
        <text>adenosylcob(III)inamide + GTP = adenosylcob(III)inamide phosphate + GDP + H(+)</text>
        <dbReference type="Rhea" id="RHEA:15765"/>
        <dbReference type="ChEBI" id="CHEBI:2480"/>
        <dbReference type="ChEBI" id="CHEBI:15378"/>
        <dbReference type="ChEBI" id="CHEBI:37565"/>
        <dbReference type="ChEBI" id="CHEBI:58189"/>
        <dbReference type="ChEBI" id="CHEBI:58502"/>
        <dbReference type="EC" id="2.7.1.156"/>
    </reaction>
</comment>
<sequence length="171" mass="18719">MAKVIYVTGGARSGKSSYALQLAGCYAGRVFLATAEPFDGEMRNRIDRHREERGNAFYTIEEPLYVERALTSLPSGTDVVLLDCLTVWAGNLMHHAETDDAIASRVDALLEALRHPPCDMILVSNEVGMGIVPENVMARRFRDIAGTINQRVAAAATEAWLLCSGIPVRLK</sequence>
<evidence type="ECO:0000256" key="11">
    <source>
        <dbReference type="ARBA" id="ARBA00022679"/>
    </source>
</evidence>
<evidence type="ECO:0000256" key="6">
    <source>
        <dbReference type="ARBA" id="ARBA00005159"/>
    </source>
</evidence>
<feature type="binding site" evidence="19">
    <location>
        <position position="61"/>
    </location>
    <ligand>
        <name>GTP</name>
        <dbReference type="ChEBI" id="CHEBI:37565"/>
    </ligand>
</feature>
<dbReference type="Pfam" id="PF02283">
    <property type="entry name" value="CobU"/>
    <property type="match status" value="1"/>
</dbReference>
<comment type="similarity">
    <text evidence="7">Belongs to the CobU/CobP family.</text>
</comment>
<feature type="active site" description="GMP-histidine intermediate" evidence="18">
    <location>
        <position position="49"/>
    </location>
</feature>
<dbReference type="Proteomes" id="UP000053937">
    <property type="component" value="Unassembled WGS sequence"/>
</dbReference>
<dbReference type="InterPro" id="IPR027417">
    <property type="entry name" value="P-loop_NTPase"/>
</dbReference>
<comment type="pathway">
    <text evidence="6">Cofactor biosynthesis; adenosylcobalamin biosynthesis; adenosylcobalamin from cob(II)yrinate a,c-diamide: step 5/7.</text>
</comment>